<evidence type="ECO:0008006" key="4">
    <source>
        <dbReference type="Google" id="ProtNLM"/>
    </source>
</evidence>
<keyword evidence="1" id="KW-0472">Membrane</keyword>
<organism evidence="2 3">
    <name type="scientific">Sneathiella chinensis</name>
    <dbReference type="NCBI Taxonomy" id="349750"/>
    <lineage>
        <taxon>Bacteria</taxon>
        <taxon>Pseudomonadati</taxon>
        <taxon>Pseudomonadota</taxon>
        <taxon>Alphaproteobacteria</taxon>
        <taxon>Sneathiellales</taxon>
        <taxon>Sneathiellaceae</taxon>
        <taxon>Sneathiella</taxon>
    </lineage>
</organism>
<reference evidence="2" key="2">
    <citation type="submission" date="2023-01" db="EMBL/GenBank/DDBJ databases">
        <title>Draft genome sequence of Sneathiella chinensis strain NBRC 103408.</title>
        <authorList>
            <person name="Sun Q."/>
            <person name="Mori K."/>
        </authorList>
    </citation>
    <scope>NUCLEOTIDE SEQUENCE</scope>
    <source>
        <strain evidence="2">NBRC 103408</strain>
    </source>
</reference>
<feature type="transmembrane region" description="Helical" evidence="1">
    <location>
        <begin position="27"/>
        <end position="46"/>
    </location>
</feature>
<keyword evidence="1" id="KW-0812">Transmembrane</keyword>
<evidence type="ECO:0000256" key="1">
    <source>
        <dbReference type="SAM" id="Phobius"/>
    </source>
</evidence>
<accession>A0ABQ5U188</accession>
<dbReference type="InterPro" id="IPR007047">
    <property type="entry name" value="Flp_Fap"/>
</dbReference>
<reference evidence="2" key="1">
    <citation type="journal article" date="2014" name="Int. J. Syst. Evol. Microbiol.">
        <title>Complete genome of a new Firmicutes species belonging to the dominant human colonic microbiota ('Ruminococcus bicirculans') reveals two chromosomes and a selective capacity to utilize plant glucans.</title>
        <authorList>
            <consortium name="NISC Comparative Sequencing Program"/>
            <person name="Wegmann U."/>
            <person name="Louis P."/>
            <person name="Goesmann A."/>
            <person name="Henrissat B."/>
            <person name="Duncan S.H."/>
            <person name="Flint H.J."/>
        </authorList>
    </citation>
    <scope>NUCLEOTIDE SEQUENCE</scope>
    <source>
        <strain evidence="2">NBRC 103408</strain>
    </source>
</reference>
<dbReference type="RefSeq" id="WP_169559090.1">
    <property type="nucleotide sequence ID" value="NZ_BSNF01000001.1"/>
</dbReference>
<dbReference type="Proteomes" id="UP001161409">
    <property type="component" value="Unassembled WGS sequence"/>
</dbReference>
<dbReference type="Pfam" id="PF04964">
    <property type="entry name" value="Flp_Fap"/>
    <property type="match status" value="1"/>
</dbReference>
<gene>
    <name evidence="2" type="ORF">GCM10007924_02790</name>
</gene>
<proteinExistence type="predicted"/>
<name>A0ABQ5U188_9PROT</name>
<keyword evidence="3" id="KW-1185">Reference proteome</keyword>
<keyword evidence="1" id="KW-1133">Transmembrane helix</keyword>
<comment type="caution">
    <text evidence="2">The sequence shown here is derived from an EMBL/GenBank/DDBJ whole genome shotgun (WGS) entry which is preliminary data.</text>
</comment>
<evidence type="ECO:0000313" key="2">
    <source>
        <dbReference type="EMBL" id="GLQ05058.1"/>
    </source>
</evidence>
<sequence>MYAPISFLISKCIDFKACDRGATMVEYGLLIAVIAMVVVGAALVLGDSIGTSFCDMATDLDAAANCGG</sequence>
<evidence type="ECO:0000313" key="3">
    <source>
        <dbReference type="Proteomes" id="UP001161409"/>
    </source>
</evidence>
<protein>
    <recommendedName>
        <fullName evidence="4">Flp family type IVb pilin</fullName>
    </recommendedName>
</protein>
<dbReference type="EMBL" id="BSNF01000001">
    <property type="protein sequence ID" value="GLQ05058.1"/>
    <property type="molecule type" value="Genomic_DNA"/>
</dbReference>